<dbReference type="CDD" id="cd02440">
    <property type="entry name" value="AdoMet_MTases"/>
    <property type="match status" value="1"/>
</dbReference>
<dbReference type="InterPro" id="IPR029063">
    <property type="entry name" value="SAM-dependent_MTases_sf"/>
</dbReference>
<sequence>MNPKTGVEYARTFFVRENSKSYDKLVLLATLGQDSVWKKKIVSSIPSNSFVLDLACGTGILSSLLIKNQNKVVGLDLTLPYLEIMMMKGLEMGIVNADAELLPFADDTFDCITTSYLPKYTKLDRLINECFRVLKFGGCIVLHDFTLPKNAAYKFAWTKYFKLIKYLWWRDRKWKNVFANLDTLIKQNDWDLKIKETLLDFGFTEIKLAYLTFQTSLIVSAIKK</sequence>
<dbReference type="Proteomes" id="UP000294299">
    <property type="component" value="Chromosome NFRAN"/>
</dbReference>
<dbReference type="SUPFAM" id="SSF53335">
    <property type="entry name" value="S-adenosyl-L-methionine-dependent methyltransferases"/>
    <property type="match status" value="1"/>
</dbReference>
<dbReference type="OrthoDB" id="1018at2157"/>
<name>A0A484I750_9ARCH</name>
<keyword evidence="1" id="KW-0808">Transferase</keyword>
<dbReference type="GO" id="GO:0043770">
    <property type="term" value="F:demethylmenaquinone methyltransferase activity"/>
    <property type="evidence" value="ECO:0007669"/>
    <property type="project" value="UniProtKB-EC"/>
</dbReference>
<dbReference type="PANTHER" id="PTHR43591:SF24">
    <property type="entry name" value="2-METHOXY-6-POLYPRENYL-1,4-BENZOQUINOL METHYLASE, MITOCHONDRIAL"/>
    <property type="match status" value="1"/>
</dbReference>
<keyword evidence="1" id="KW-0489">Methyltransferase</keyword>
<organism evidence="1 2">
    <name type="scientific">Candidatus Nitrosocosmicus franklandianus</name>
    <dbReference type="NCBI Taxonomy" id="1798806"/>
    <lineage>
        <taxon>Archaea</taxon>
        <taxon>Nitrososphaerota</taxon>
        <taxon>Nitrososphaeria</taxon>
        <taxon>Nitrososphaerales</taxon>
        <taxon>Nitrososphaeraceae</taxon>
        <taxon>Candidatus Nitrosocosmicus</taxon>
    </lineage>
</organism>
<evidence type="ECO:0000313" key="1">
    <source>
        <dbReference type="EMBL" id="VFJ12570.1"/>
    </source>
</evidence>
<dbReference type="Pfam" id="PF01209">
    <property type="entry name" value="Ubie_methyltran"/>
    <property type="match status" value="1"/>
</dbReference>
<dbReference type="Gene3D" id="3.40.50.150">
    <property type="entry name" value="Vaccinia Virus protein VP39"/>
    <property type="match status" value="1"/>
</dbReference>
<dbReference type="RefSeq" id="WP_172602014.1">
    <property type="nucleotide sequence ID" value="NZ_LR216287.1"/>
</dbReference>
<dbReference type="KEGG" id="nfn:NFRAN_0249"/>
<keyword evidence="2" id="KW-1185">Reference proteome</keyword>
<dbReference type="EC" id="2.1.1.163" evidence="1"/>
<dbReference type="PANTHER" id="PTHR43591">
    <property type="entry name" value="METHYLTRANSFERASE"/>
    <property type="match status" value="1"/>
</dbReference>
<gene>
    <name evidence="1" type="primary">ubiE</name>
    <name evidence="1" type="ORF">NFRAN_0249</name>
</gene>
<dbReference type="GeneID" id="39419818"/>
<proteinExistence type="predicted"/>
<evidence type="ECO:0000313" key="2">
    <source>
        <dbReference type="Proteomes" id="UP000294299"/>
    </source>
</evidence>
<reference evidence="1 2" key="1">
    <citation type="submission" date="2019-02" db="EMBL/GenBank/DDBJ databases">
        <authorList>
            <person name="Lehtovirta-Morley E L."/>
        </authorList>
    </citation>
    <scope>NUCLEOTIDE SEQUENCE [LARGE SCALE GENOMIC DNA]</scope>
    <source>
        <strain evidence="1">NFRAN1</strain>
    </source>
</reference>
<protein>
    <submittedName>
        <fullName evidence="1">Demethylmenaquinone methyltransferase</fullName>
        <ecNumber evidence="1">2.1.1.163</ecNumber>
    </submittedName>
</protein>
<dbReference type="GO" id="GO:0032259">
    <property type="term" value="P:methylation"/>
    <property type="evidence" value="ECO:0007669"/>
    <property type="project" value="UniProtKB-KW"/>
</dbReference>
<dbReference type="AlphaFoldDB" id="A0A484I750"/>
<accession>A0A484I750</accession>
<dbReference type="EMBL" id="LR216287">
    <property type="protein sequence ID" value="VFJ12570.1"/>
    <property type="molecule type" value="Genomic_DNA"/>
</dbReference>